<keyword evidence="2 4" id="KW-0238">DNA-binding</keyword>
<dbReference type="PANTHER" id="PTHR30055:SF238">
    <property type="entry name" value="MYCOFACTOCIN BIOSYNTHESIS TRANSCRIPTIONAL REGULATOR MFTR-RELATED"/>
    <property type="match status" value="1"/>
</dbReference>
<dbReference type="SUPFAM" id="SSF46689">
    <property type="entry name" value="Homeodomain-like"/>
    <property type="match status" value="1"/>
</dbReference>
<proteinExistence type="predicted"/>
<dbReference type="EMBL" id="BAAATZ010000018">
    <property type="protein sequence ID" value="GAA2730350.1"/>
    <property type="molecule type" value="Genomic_DNA"/>
</dbReference>
<dbReference type="InterPro" id="IPR050109">
    <property type="entry name" value="HTH-type_TetR-like_transc_reg"/>
</dbReference>
<dbReference type="InterPro" id="IPR001647">
    <property type="entry name" value="HTH_TetR"/>
</dbReference>
<feature type="domain" description="HTH tetR-type" evidence="5">
    <location>
        <begin position="19"/>
        <end position="79"/>
    </location>
</feature>
<dbReference type="Pfam" id="PF00440">
    <property type="entry name" value="TetR_N"/>
    <property type="match status" value="1"/>
</dbReference>
<reference evidence="6 7" key="1">
    <citation type="journal article" date="2019" name="Int. J. Syst. Evol. Microbiol.">
        <title>The Global Catalogue of Microorganisms (GCM) 10K type strain sequencing project: providing services to taxonomists for standard genome sequencing and annotation.</title>
        <authorList>
            <consortium name="The Broad Institute Genomics Platform"/>
            <consortium name="The Broad Institute Genome Sequencing Center for Infectious Disease"/>
            <person name="Wu L."/>
            <person name="Ma J."/>
        </authorList>
    </citation>
    <scope>NUCLEOTIDE SEQUENCE [LARGE SCALE GENOMIC DNA]</scope>
    <source>
        <strain evidence="6 7">JCM 8201</strain>
    </source>
</reference>
<dbReference type="PROSITE" id="PS01081">
    <property type="entry name" value="HTH_TETR_1"/>
    <property type="match status" value="1"/>
</dbReference>
<sequence>MHNLPMQENLPGLRERQRRRTTKELHDAAVQLVSEQGLAAVTAEAIADRAGVSRRTFFNYFASKEDAVLGARPPSMSEAELARFLDEDSADPFTRTVRLIVSIIRSSFEAGSTFDERRILVHRFPELRQRLSQHVSTAEQLVESVLKEKLSSSGETAGESSRALLMLAGTVLRYVYTHDPGAVETDPTAAIESAIATFKKVLEDIS</sequence>
<dbReference type="InterPro" id="IPR023772">
    <property type="entry name" value="DNA-bd_HTH_TetR-type_CS"/>
</dbReference>
<gene>
    <name evidence="6" type="ORF">GCM10010439_43140</name>
</gene>
<dbReference type="Proteomes" id="UP001501842">
    <property type="component" value="Unassembled WGS sequence"/>
</dbReference>
<dbReference type="InterPro" id="IPR009057">
    <property type="entry name" value="Homeodomain-like_sf"/>
</dbReference>
<comment type="caution">
    <text evidence="6">The sequence shown here is derived from an EMBL/GenBank/DDBJ whole genome shotgun (WGS) entry which is preliminary data.</text>
</comment>
<evidence type="ECO:0000256" key="2">
    <source>
        <dbReference type="ARBA" id="ARBA00023125"/>
    </source>
</evidence>
<dbReference type="PROSITE" id="PS50977">
    <property type="entry name" value="HTH_TETR_2"/>
    <property type="match status" value="1"/>
</dbReference>
<evidence type="ECO:0000256" key="4">
    <source>
        <dbReference type="PROSITE-ProRule" id="PRU00335"/>
    </source>
</evidence>
<evidence type="ECO:0000256" key="1">
    <source>
        <dbReference type="ARBA" id="ARBA00023015"/>
    </source>
</evidence>
<evidence type="ECO:0000259" key="5">
    <source>
        <dbReference type="PROSITE" id="PS50977"/>
    </source>
</evidence>
<evidence type="ECO:0000313" key="6">
    <source>
        <dbReference type="EMBL" id="GAA2730350.1"/>
    </source>
</evidence>
<evidence type="ECO:0000256" key="3">
    <source>
        <dbReference type="ARBA" id="ARBA00023163"/>
    </source>
</evidence>
<keyword evidence="3" id="KW-0804">Transcription</keyword>
<dbReference type="PRINTS" id="PR00455">
    <property type="entry name" value="HTHTETR"/>
</dbReference>
<organism evidence="6 7">
    <name type="scientific">Actinocorallia aurantiaca</name>
    <dbReference type="NCBI Taxonomy" id="46204"/>
    <lineage>
        <taxon>Bacteria</taxon>
        <taxon>Bacillati</taxon>
        <taxon>Actinomycetota</taxon>
        <taxon>Actinomycetes</taxon>
        <taxon>Streptosporangiales</taxon>
        <taxon>Thermomonosporaceae</taxon>
        <taxon>Actinocorallia</taxon>
    </lineage>
</organism>
<feature type="DNA-binding region" description="H-T-H motif" evidence="4">
    <location>
        <begin position="42"/>
        <end position="61"/>
    </location>
</feature>
<keyword evidence="7" id="KW-1185">Reference proteome</keyword>
<accession>A0ABN3UDL8</accession>
<dbReference type="PANTHER" id="PTHR30055">
    <property type="entry name" value="HTH-TYPE TRANSCRIPTIONAL REGULATOR RUTR"/>
    <property type="match status" value="1"/>
</dbReference>
<keyword evidence="1" id="KW-0805">Transcription regulation</keyword>
<name>A0ABN3UDL8_9ACTN</name>
<dbReference type="Gene3D" id="1.10.357.10">
    <property type="entry name" value="Tetracycline Repressor, domain 2"/>
    <property type="match status" value="1"/>
</dbReference>
<protein>
    <submittedName>
        <fullName evidence="6">TetR family transcriptional regulator</fullName>
    </submittedName>
</protein>
<evidence type="ECO:0000313" key="7">
    <source>
        <dbReference type="Proteomes" id="UP001501842"/>
    </source>
</evidence>